<protein>
    <submittedName>
        <fullName evidence="1">Uncharacterized protein</fullName>
    </submittedName>
</protein>
<organism evidence="1">
    <name type="scientific">Phytophthora nicotianae</name>
    <name type="common">Potato buckeye rot agent</name>
    <name type="synonym">Phytophthora parasitica</name>
    <dbReference type="NCBI Taxonomy" id="4792"/>
    <lineage>
        <taxon>Eukaryota</taxon>
        <taxon>Sar</taxon>
        <taxon>Stramenopiles</taxon>
        <taxon>Oomycota</taxon>
        <taxon>Peronosporomycetes</taxon>
        <taxon>Peronosporales</taxon>
        <taxon>Peronosporaceae</taxon>
        <taxon>Phytophthora</taxon>
    </lineage>
</organism>
<accession>W2IXC5</accession>
<dbReference type="VEuPathDB" id="FungiDB:PPTG_21071"/>
<dbReference type="AlphaFoldDB" id="W2IXC5"/>
<evidence type="ECO:0000313" key="1">
    <source>
        <dbReference type="EMBL" id="ETL38766.1"/>
    </source>
</evidence>
<gene>
    <name evidence="1" type="ORF">L916_09736</name>
</gene>
<dbReference type="EMBL" id="KI673230">
    <property type="protein sequence ID" value="ETL38766.1"/>
    <property type="molecule type" value="Genomic_DNA"/>
</dbReference>
<sequence length="209" mass="24296">MWVRRPQALRLGQRPGREIVSVTTREYRHLAGFNRFRAWNESQKMKFPEYKKVIDGMPSFKTASYEQYLEPLERIVPTVSRLTCVAYGDWSRRDGIKGHAPIPVKGLKEALQKRATQCHQSLSSVQCPTPVFPKSVDNPKRKKVKGKVLPRDWFQTEIQSRHCHVVLLCENKICQAMYWDRAVNAAINMLELLKSEVQGRGRMQPFKRS</sequence>
<name>W2IXC5_PHYNI</name>
<reference evidence="1" key="1">
    <citation type="submission" date="2013-11" db="EMBL/GenBank/DDBJ databases">
        <title>The Genome Sequence of Phytophthora parasitica CJ05E6.</title>
        <authorList>
            <consortium name="The Broad Institute Genomics Platform"/>
            <person name="Russ C."/>
            <person name="Tyler B."/>
            <person name="Panabieres F."/>
            <person name="Shan W."/>
            <person name="Tripathy S."/>
            <person name="Grunwald N."/>
            <person name="Machado M."/>
            <person name="Johnson C.S."/>
            <person name="Arredondo F."/>
            <person name="Hong C."/>
            <person name="Coffey M."/>
            <person name="Young S.K."/>
            <person name="Zeng Q."/>
            <person name="Gargeya S."/>
            <person name="Fitzgerald M."/>
            <person name="Abouelleil A."/>
            <person name="Alvarado L."/>
            <person name="Chapman S.B."/>
            <person name="Gainer-Dewar J."/>
            <person name="Goldberg J."/>
            <person name="Griggs A."/>
            <person name="Gujja S."/>
            <person name="Hansen M."/>
            <person name="Howarth C."/>
            <person name="Imamovic A."/>
            <person name="Ireland A."/>
            <person name="Larimer J."/>
            <person name="McCowan C."/>
            <person name="Murphy C."/>
            <person name="Pearson M."/>
            <person name="Poon T.W."/>
            <person name="Priest M."/>
            <person name="Roberts A."/>
            <person name="Saif S."/>
            <person name="Shea T."/>
            <person name="Sykes S."/>
            <person name="Wortman J."/>
            <person name="Nusbaum C."/>
            <person name="Birren B."/>
        </authorList>
    </citation>
    <scope>NUCLEOTIDE SEQUENCE [LARGE SCALE GENOMIC DNA]</scope>
    <source>
        <strain evidence="1">CJ05E6</strain>
    </source>
</reference>
<dbReference type="Proteomes" id="UP000053864">
    <property type="component" value="Unassembled WGS sequence"/>
</dbReference>
<proteinExistence type="predicted"/>